<dbReference type="PROSITE" id="PS50089">
    <property type="entry name" value="ZF_RING_2"/>
    <property type="match status" value="1"/>
</dbReference>
<reference evidence="7 8" key="1">
    <citation type="journal article" date="2018" name="Elife">
        <title>Firefly genomes illuminate parallel origins of bioluminescence in beetles.</title>
        <authorList>
            <person name="Fallon T.R."/>
            <person name="Lower S.E."/>
            <person name="Chang C.H."/>
            <person name="Bessho-Uehara M."/>
            <person name="Martin G.J."/>
            <person name="Bewick A.J."/>
            <person name="Behringer M."/>
            <person name="Debat H.J."/>
            <person name="Wong I."/>
            <person name="Day J.C."/>
            <person name="Suvorov A."/>
            <person name="Silva C.J."/>
            <person name="Stanger-Hall K.F."/>
            <person name="Hall D.W."/>
            <person name="Schmitz R.J."/>
            <person name="Nelson D.R."/>
            <person name="Lewis S.M."/>
            <person name="Shigenobu S."/>
            <person name="Bybee S.M."/>
            <person name="Larracuente A.M."/>
            <person name="Oba Y."/>
            <person name="Weng J.K."/>
        </authorList>
    </citation>
    <scope>NUCLEOTIDE SEQUENCE [LARGE SCALE GENOMIC DNA]</scope>
    <source>
        <strain evidence="7">1611_PpyrPB1</strain>
        <tissue evidence="7">Whole body</tissue>
    </source>
</reference>
<keyword evidence="2 4" id="KW-0863">Zinc-finger</keyword>
<feature type="domain" description="RING-type" evidence="6">
    <location>
        <begin position="374"/>
        <end position="414"/>
    </location>
</feature>
<feature type="region of interest" description="Disordered" evidence="5">
    <location>
        <begin position="198"/>
        <end position="226"/>
    </location>
</feature>
<evidence type="ECO:0000259" key="6">
    <source>
        <dbReference type="PROSITE" id="PS50089"/>
    </source>
</evidence>
<feature type="compositionally biased region" description="Basic residues" evidence="5">
    <location>
        <begin position="118"/>
        <end position="140"/>
    </location>
</feature>
<dbReference type="AlphaFoldDB" id="A0A5N4A9B2"/>
<keyword evidence="8" id="KW-1185">Reference proteome</keyword>
<evidence type="ECO:0000256" key="3">
    <source>
        <dbReference type="ARBA" id="ARBA00022833"/>
    </source>
</evidence>
<dbReference type="PROSITE" id="PS00518">
    <property type="entry name" value="ZF_RING_1"/>
    <property type="match status" value="1"/>
</dbReference>
<gene>
    <name evidence="7" type="ORF">PPYR_13536</name>
</gene>
<dbReference type="Gene3D" id="3.30.40.10">
    <property type="entry name" value="Zinc/RING finger domain, C3HC4 (zinc finger)"/>
    <property type="match status" value="1"/>
</dbReference>
<dbReference type="InterPro" id="IPR001841">
    <property type="entry name" value="Znf_RING"/>
</dbReference>
<evidence type="ECO:0000256" key="4">
    <source>
        <dbReference type="PROSITE-ProRule" id="PRU00175"/>
    </source>
</evidence>
<dbReference type="PANTHER" id="PTHR23041:SF78">
    <property type="entry name" value="E3 UBIQUITIN-PROTEIN LIGASE RNF4"/>
    <property type="match status" value="1"/>
</dbReference>
<dbReference type="InterPro" id="IPR013083">
    <property type="entry name" value="Znf_RING/FYVE/PHD"/>
</dbReference>
<dbReference type="GO" id="GO:0008270">
    <property type="term" value="F:zinc ion binding"/>
    <property type="evidence" value="ECO:0007669"/>
    <property type="project" value="UniProtKB-KW"/>
</dbReference>
<evidence type="ECO:0000256" key="1">
    <source>
        <dbReference type="ARBA" id="ARBA00022723"/>
    </source>
</evidence>
<dbReference type="EMBL" id="VVIM01000009">
    <property type="protein sequence ID" value="KAB0793916.1"/>
    <property type="molecule type" value="Genomic_DNA"/>
</dbReference>
<dbReference type="FunCoup" id="A0A5N4A9B2">
    <property type="interactions" value="122"/>
</dbReference>
<proteinExistence type="predicted"/>
<dbReference type="InterPro" id="IPR047134">
    <property type="entry name" value="RNF4"/>
</dbReference>
<evidence type="ECO:0000256" key="2">
    <source>
        <dbReference type="ARBA" id="ARBA00022771"/>
    </source>
</evidence>
<keyword evidence="1" id="KW-0479">Metal-binding</keyword>
<dbReference type="Proteomes" id="UP000327044">
    <property type="component" value="Unassembled WGS sequence"/>
</dbReference>
<comment type="caution">
    <text evidence="7">The sequence shown here is derived from an EMBL/GenBank/DDBJ whole genome shotgun (WGS) entry which is preliminary data.</text>
</comment>
<evidence type="ECO:0000313" key="8">
    <source>
        <dbReference type="Proteomes" id="UP000327044"/>
    </source>
</evidence>
<dbReference type="SUPFAM" id="SSF57850">
    <property type="entry name" value="RING/U-box"/>
    <property type="match status" value="1"/>
</dbReference>
<dbReference type="InParanoid" id="A0A5N4A9B2"/>
<dbReference type="Pfam" id="PF13639">
    <property type="entry name" value="zf-RING_2"/>
    <property type="match status" value="1"/>
</dbReference>
<keyword evidence="3" id="KW-0862">Zinc</keyword>
<organism evidence="7 8">
    <name type="scientific">Photinus pyralis</name>
    <name type="common">Common eastern firefly</name>
    <name type="synonym">Lampyris pyralis</name>
    <dbReference type="NCBI Taxonomy" id="7054"/>
    <lineage>
        <taxon>Eukaryota</taxon>
        <taxon>Metazoa</taxon>
        <taxon>Ecdysozoa</taxon>
        <taxon>Arthropoda</taxon>
        <taxon>Hexapoda</taxon>
        <taxon>Insecta</taxon>
        <taxon>Pterygota</taxon>
        <taxon>Neoptera</taxon>
        <taxon>Endopterygota</taxon>
        <taxon>Coleoptera</taxon>
        <taxon>Polyphaga</taxon>
        <taxon>Elateriformia</taxon>
        <taxon>Elateroidea</taxon>
        <taxon>Lampyridae</taxon>
        <taxon>Lampyrinae</taxon>
        <taxon>Photinus</taxon>
    </lineage>
</organism>
<sequence>MSDSDSDSSIERVLGKDYSFLRHTIAKDIVKTSPPPKAIVPDSGKKDIQVSTASASTSVVPEVVPDSVDIEKTIEMPKIANARYGKLSLEELSSIADRVKIFSEVGVVVPEKTVPCKNKSKPNNRKTQKIQPAAKKRKNTYGKGKVGTTCTSYGVKRCLCCNFDNDNISRKRELDLARVRAMTEASFPFLMNAGVGHQSPLREIPRNDLTTSTPLSRPVKAKTQETHVGNNSLDISDISVATPGTNETHTQSEQNIMEYVNHLLGETGNSIVAEVEERYQRLQENRLAASDALSNAITVDHDEEMDFDHSVILVGESSPEPIPIDDSVVEVNDAVDNKSTQNRQTIDLTDQPSENNISTVNKDGKSIQRNARECPICVEELANKDISATTCGHVFCTSCIREAVKISKLCPICRTKLTQSKIHRLYCLL</sequence>
<dbReference type="OrthoDB" id="6105938at2759"/>
<feature type="region of interest" description="Disordered" evidence="5">
    <location>
        <begin position="116"/>
        <end position="143"/>
    </location>
</feature>
<dbReference type="SMART" id="SM00184">
    <property type="entry name" value="RING"/>
    <property type="match status" value="1"/>
</dbReference>
<protein>
    <recommendedName>
        <fullName evidence="6">RING-type domain-containing protein</fullName>
    </recommendedName>
</protein>
<name>A0A5N4A9B2_PHOPY</name>
<dbReference type="InterPro" id="IPR017907">
    <property type="entry name" value="Znf_RING_CS"/>
</dbReference>
<evidence type="ECO:0000256" key="5">
    <source>
        <dbReference type="SAM" id="MobiDB-lite"/>
    </source>
</evidence>
<accession>A0A5N4A9B2</accession>
<evidence type="ECO:0000313" key="7">
    <source>
        <dbReference type="EMBL" id="KAB0793916.1"/>
    </source>
</evidence>
<dbReference type="PANTHER" id="PTHR23041">
    <property type="entry name" value="RING FINGER DOMAIN-CONTAINING"/>
    <property type="match status" value="1"/>
</dbReference>